<protein>
    <submittedName>
        <fullName evidence="6">Uncharacterized protein</fullName>
    </submittedName>
</protein>
<keyword evidence="2" id="KW-0813">Transport</keyword>
<evidence type="ECO:0000313" key="6">
    <source>
        <dbReference type="EMBL" id="WVZ15513.1"/>
    </source>
</evidence>
<feature type="transmembrane region" description="Helical" evidence="5">
    <location>
        <begin position="20"/>
        <end position="42"/>
    </location>
</feature>
<keyword evidence="4" id="KW-0653">Protein transport</keyword>
<gene>
    <name evidence="6" type="ORF">V8G54_013079</name>
</gene>
<keyword evidence="5" id="KW-0472">Membrane</keyword>
<organism evidence="6 7">
    <name type="scientific">Vigna mungo</name>
    <name type="common">Black gram</name>
    <name type="synonym">Phaseolus mungo</name>
    <dbReference type="NCBI Taxonomy" id="3915"/>
    <lineage>
        <taxon>Eukaryota</taxon>
        <taxon>Viridiplantae</taxon>
        <taxon>Streptophyta</taxon>
        <taxon>Embryophyta</taxon>
        <taxon>Tracheophyta</taxon>
        <taxon>Spermatophyta</taxon>
        <taxon>Magnoliopsida</taxon>
        <taxon>eudicotyledons</taxon>
        <taxon>Gunneridae</taxon>
        <taxon>Pentapetalae</taxon>
        <taxon>rosids</taxon>
        <taxon>fabids</taxon>
        <taxon>Fabales</taxon>
        <taxon>Fabaceae</taxon>
        <taxon>Papilionoideae</taxon>
        <taxon>50 kb inversion clade</taxon>
        <taxon>NPAAA clade</taxon>
        <taxon>indigoferoid/millettioid clade</taxon>
        <taxon>Phaseoleae</taxon>
        <taxon>Vigna</taxon>
    </lineage>
</organism>
<evidence type="ECO:0000256" key="4">
    <source>
        <dbReference type="ARBA" id="ARBA00022927"/>
    </source>
</evidence>
<dbReference type="InterPro" id="IPR000225">
    <property type="entry name" value="Armadillo"/>
</dbReference>
<name>A0AAQ3S3Z3_VIGMU</name>
<keyword evidence="5" id="KW-0812">Transmembrane</keyword>
<dbReference type="Gene3D" id="1.25.10.10">
    <property type="entry name" value="Leucine-rich Repeat Variant"/>
    <property type="match status" value="1"/>
</dbReference>
<evidence type="ECO:0000256" key="2">
    <source>
        <dbReference type="ARBA" id="ARBA00022448"/>
    </source>
</evidence>
<sequence>MKNLHENLRDSETFEKLLLLFLFQVVVDVNVVPFLVELLYIADFEVKKSAAWVIGNVFGRRTKENVMYGCIKGLCELLVSPDPKLVLLEGLKNFLKMEKDDQDNVFVAKGLENFLKMEKDDHGEDNVFVPKGLENFLNMEKDDQSEDNVFVAKGLENFLKMEKDD</sequence>
<dbReference type="SUPFAM" id="SSF48371">
    <property type="entry name" value="ARM repeat"/>
    <property type="match status" value="1"/>
</dbReference>
<reference evidence="6 7" key="1">
    <citation type="journal article" date="2023" name="Life. Sci Alliance">
        <title>Evolutionary insights into 3D genome organization and epigenetic landscape of Vigna mungo.</title>
        <authorList>
            <person name="Junaid A."/>
            <person name="Singh B."/>
            <person name="Bhatia S."/>
        </authorList>
    </citation>
    <scope>NUCLEOTIDE SEQUENCE [LARGE SCALE GENOMIC DNA]</scope>
    <source>
        <strain evidence="6">Urdbean</strain>
    </source>
</reference>
<dbReference type="Proteomes" id="UP001374535">
    <property type="component" value="Chromosome 4"/>
</dbReference>
<comment type="similarity">
    <text evidence="1">Belongs to the importin alpha family.</text>
</comment>
<dbReference type="GO" id="GO:0015031">
    <property type="term" value="P:protein transport"/>
    <property type="evidence" value="ECO:0007669"/>
    <property type="project" value="UniProtKB-KW"/>
</dbReference>
<evidence type="ECO:0000313" key="7">
    <source>
        <dbReference type="Proteomes" id="UP001374535"/>
    </source>
</evidence>
<dbReference type="AlphaFoldDB" id="A0AAQ3S3Z3"/>
<evidence type="ECO:0000256" key="1">
    <source>
        <dbReference type="ARBA" id="ARBA00010394"/>
    </source>
</evidence>
<keyword evidence="5" id="KW-1133">Transmembrane helix</keyword>
<dbReference type="PANTHER" id="PTHR23316">
    <property type="entry name" value="IMPORTIN ALPHA"/>
    <property type="match status" value="1"/>
</dbReference>
<dbReference type="InterPro" id="IPR016024">
    <property type="entry name" value="ARM-type_fold"/>
</dbReference>
<dbReference type="InterPro" id="IPR011989">
    <property type="entry name" value="ARM-like"/>
</dbReference>
<keyword evidence="7" id="KW-1185">Reference proteome</keyword>
<evidence type="ECO:0000256" key="3">
    <source>
        <dbReference type="ARBA" id="ARBA00022737"/>
    </source>
</evidence>
<dbReference type="Pfam" id="PF00514">
    <property type="entry name" value="Arm"/>
    <property type="match status" value="1"/>
</dbReference>
<evidence type="ECO:0000256" key="5">
    <source>
        <dbReference type="SAM" id="Phobius"/>
    </source>
</evidence>
<proteinExistence type="inferred from homology"/>
<keyword evidence="3" id="KW-0677">Repeat</keyword>
<dbReference type="EMBL" id="CP144697">
    <property type="protein sequence ID" value="WVZ15513.1"/>
    <property type="molecule type" value="Genomic_DNA"/>
</dbReference>
<accession>A0AAQ3S3Z3</accession>